<comment type="subcellular location">
    <subcellularLocation>
        <location evidence="6">Nucleus</location>
    </subcellularLocation>
</comment>
<evidence type="ECO:0000256" key="3">
    <source>
        <dbReference type="ARBA" id="ARBA00022771"/>
    </source>
</evidence>
<keyword evidence="6" id="KW-0539">Nucleus</keyword>
<accession>A0A2Z6LLC2</accession>
<dbReference type="InterPro" id="IPR007527">
    <property type="entry name" value="Znf_SWIM"/>
</dbReference>
<evidence type="ECO:0000256" key="2">
    <source>
        <dbReference type="ARBA" id="ARBA00022723"/>
    </source>
</evidence>
<dbReference type="GO" id="GO:0008270">
    <property type="term" value="F:zinc ion binding"/>
    <property type="evidence" value="ECO:0007669"/>
    <property type="project" value="UniProtKB-UniRule"/>
</dbReference>
<dbReference type="GO" id="GO:0006355">
    <property type="term" value="P:regulation of DNA-templated transcription"/>
    <property type="evidence" value="ECO:0007669"/>
    <property type="project" value="UniProtKB-UniRule"/>
</dbReference>
<dbReference type="InterPro" id="IPR006564">
    <property type="entry name" value="Znf_PMZ"/>
</dbReference>
<keyword evidence="3 5" id="KW-0863">Zinc-finger</keyword>
<dbReference type="PANTHER" id="PTHR31669">
    <property type="entry name" value="PROTEIN FAR1-RELATED SEQUENCE 10-RELATED"/>
    <property type="match status" value="1"/>
</dbReference>
<dbReference type="OrthoDB" id="1431838at2759"/>
<protein>
    <recommendedName>
        <fullName evidence="6">Protein FAR1-RELATED SEQUENCE</fullName>
    </recommendedName>
</protein>
<comment type="function">
    <text evidence="6">Putative transcription activator involved in regulating light control of development.</text>
</comment>
<reference evidence="9" key="1">
    <citation type="journal article" date="2017" name="Front. Plant Sci.">
        <title>Climate Clever Clovers: New Paradigm to Reduce the Environmental Footprint of Ruminants by Breeding Low Methanogenic Forages Utilizing Haplotype Variation.</title>
        <authorList>
            <person name="Kaur P."/>
            <person name="Appels R."/>
            <person name="Bayer P.E."/>
            <person name="Keeble-Gagnere G."/>
            <person name="Wang J."/>
            <person name="Hirakawa H."/>
            <person name="Shirasawa K."/>
            <person name="Vercoe P."/>
            <person name="Stefanova K."/>
            <person name="Durmic Z."/>
            <person name="Nichols P."/>
            <person name="Revell C."/>
            <person name="Isobe S.N."/>
            <person name="Edwards D."/>
            <person name="Erskine W."/>
        </authorList>
    </citation>
    <scope>NUCLEOTIDE SEQUENCE [LARGE SCALE GENOMIC DNA]</scope>
    <source>
        <strain evidence="9">cv. Daliak</strain>
    </source>
</reference>
<dbReference type="EMBL" id="DF973188">
    <property type="protein sequence ID" value="GAU18689.1"/>
    <property type="molecule type" value="Genomic_DNA"/>
</dbReference>
<gene>
    <name evidence="8" type="ORF">TSUD_125220</name>
</gene>
<dbReference type="InterPro" id="IPR031052">
    <property type="entry name" value="FHY3/FAR1"/>
</dbReference>
<proteinExistence type="inferred from homology"/>
<organism evidence="8 9">
    <name type="scientific">Trifolium subterraneum</name>
    <name type="common">Subterranean clover</name>
    <dbReference type="NCBI Taxonomy" id="3900"/>
    <lineage>
        <taxon>Eukaryota</taxon>
        <taxon>Viridiplantae</taxon>
        <taxon>Streptophyta</taxon>
        <taxon>Embryophyta</taxon>
        <taxon>Tracheophyta</taxon>
        <taxon>Spermatophyta</taxon>
        <taxon>Magnoliopsida</taxon>
        <taxon>eudicotyledons</taxon>
        <taxon>Gunneridae</taxon>
        <taxon>Pentapetalae</taxon>
        <taxon>rosids</taxon>
        <taxon>fabids</taxon>
        <taxon>Fabales</taxon>
        <taxon>Fabaceae</taxon>
        <taxon>Papilionoideae</taxon>
        <taxon>50 kb inversion clade</taxon>
        <taxon>NPAAA clade</taxon>
        <taxon>Hologalegina</taxon>
        <taxon>IRL clade</taxon>
        <taxon>Trifolieae</taxon>
        <taxon>Trifolium</taxon>
    </lineage>
</organism>
<keyword evidence="4 6" id="KW-0862">Zinc</keyword>
<sequence>MNCAASLNVLEGCFATYHVLEEVVVGDIPKERVLNVVFNQESHDFNCECSLFEFRGILCCHVLSVCAQERIKNVPEKYVLTRWNKNIKRKHSFIKSSYGGTELKPQMVRFEKLCKHFYDIAEVAAKSEDGTKALHETLNQFNSNLPTMDEEGRNKIQAGILLHHSLFFMSWWGVIDSLYSTAIDLSMNACPELY</sequence>
<name>A0A2Z6LLC2_TRISU</name>
<evidence type="ECO:0000256" key="6">
    <source>
        <dbReference type="RuleBase" id="RU367018"/>
    </source>
</evidence>
<evidence type="ECO:0000313" key="9">
    <source>
        <dbReference type="Proteomes" id="UP000242715"/>
    </source>
</evidence>
<dbReference type="GO" id="GO:0005634">
    <property type="term" value="C:nucleus"/>
    <property type="evidence" value="ECO:0007669"/>
    <property type="project" value="UniProtKB-SubCell"/>
</dbReference>
<dbReference type="SMART" id="SM00575">
    <property type="entry name" value="ZnF_PMZ"/>
    <property type="match status" value="1"/>
</dbReference>
<feature type="domain" description="SWIM-type" evidence="7">
    <location>
        <begin position="32"/>
        <end position="70"/>
    </location>
</feature>
<evidence type="ECO:0000256" key="1">
    <source>
        <dbReference type="ARBA" id="ARBA00005889"/>
    </source>
</evidence>
<evidence type="ECO:0000256" key="4">
    <source>
        <dbReference type="ARBA" id="ARBA00022833"/>
    </source>
</evidence>
<dbReference type="PROSITE" id="PS50966">
    <property type="entry name" value="ZF_SWIM"/>
    <property type="match status" value="1"/>
</dbReference>
<dbReference type="Proteomes" id="UP000242715">
    <property type="component" value="Unassembled WGS sequence"/>
</dbReference>
<dbReference type="PANTHER" id="PTHR31669:SF283">
    <property type="entry name" value="PROTEIN FAR1-RELATED SEQUENCE"/>
    <property type="match status" value="1"/>
</dbReference>
<dbReference type="AlphaFoldDB" id="A0A2Z6LLC2"/>
<comment type="similarity">
    <text evidence="1 6">Belongs to the FHY3/FAR1 family.</text>
</comment>
<keyword evidence="2 6" id="KW-0479">Metal-binding</keyword>
<evidence type="ECO:0000313" key="8">
    <source>
        <dbReference type="EMBL" id="GAU18689.1"/>
    </source>
</evidence>
<evidence type="ECO:0000259" key="7">
    <source>
        <dbReference type="PROSITE" id="PS50966"/>
    </source>
</evidence>
<keyword evidence="9" id="KW-1185">Reference proteome</keyword>
<evidence type="ECO:0000256" key="5">
    <source>
        <dbReference type="PROSITE-ProRule" id="PRU00325"/>
    </source>
</evidence>